<evidence type="ECO:0000313" key="2">
    <source>
        <dbReference type="EMBL" id="CAB4198132.1"/>
    </source>
</evidence>
<evidence type="ECO:0000313" key="3">
    <source>
        <dbReference type="EMBL" id="CAB4210801.1"/>
    </source>
</evidence>
<protein>
    <submittedName>
        <fullName evidence="2">Uncharacterized protein</fullName>
    </submittedName>
</protein>
<name>A0A6J5RQ28_9CAUD</name>
<proteinExistence type="predicted"/>
<reference evidence="2" key="1">
    <citation type="submission" date="2020-05" db="EMBL/GenBank/DDBJ databases">
        <authorList>
            <person name="Chiriac C."/>
            <person name="Salcher M."/>
            <person name="Ghai R."/>
            <person name="Kavagutti S V."/>
        </authorList>
    </citation>
    <scope>NUCLEOTIDE SEQUENCE</scope>
</reference>
<dbReference type="EMBL" id="LR797267">
    <property type="protein sequence ID" value="CAB4198132.1"/>
    <property type="molecule type" value="Genomic_DNA"/>
</dbReference>
<accession>A0A6J5RQ28</accession>
<evidence type="ECO:0000313" key="1">
    <source>
        <dbReference type="EMBL" id="CAB4170041.1"/>
    </source>
</evidence>
<sequence>MEFIKASLLNTSTQIAVNSNSTTASNLFNPDPAYQFSTSGLDNDLTTASMVITFDSPMSVSRIALVDMNFKEFRLFYNGSTANSFSPVGGDTTSSVYTGNADANKYFRFSTIQCSSITIEATKTFIVNQEKFLGLFIPSDLILELEKRPSAQSYKPSLNPKQVVHKLSDGGTRIHNVRKKWSTTLDLDYVSETERDTIYEDLYNFDDAFVFCPFGTATGWGGQIFETVWDGPFSFYEFSDNNANVGFSGKISLKETSS</sequence>
<dbReference type="EMBL" id="LR796854">
    <property type="protein sequence ID" value="CAB4170041.1"/>
    <property type="molecule type" value="Genomic_DNA"/>
</dbReference>
<organism evidence="2">
    <name type="scientific">uncultured Caudovirales phage</name>
    <dbReference type="NCBI Taxonomy" id="2100421"/>
    <lineage>
        <taxon>Viruses</taxon>
        <taxon>Duplodnaviria</taxon>
        <taxon>Heunggongvirae</taxon>
        <taxon>Uroviricota</taxon>
        <taxon>Caudoviricetes</taxon>
        <taxon>Peduoviridae</taxon>
        <taxon>Maltschvirus</taxon>
        <taxon>Maltschvirus maltsch</taxon>
    </lineage>
</organism>
<dbReference type="EMBL" id="LR797363">
    <property type="protein sequence ID" value="CAB4210801.1"/>
    <property type="molecule type" value="Genomic_DNA"/>
</dbReference>
<gene>
    <name evidence="2" type="ORF">UFOVP1318_56</name>
    <name evidence="3" type="ORF">UFOVP1430_46</name>
    <name evidence="1" type="ORF">UFOVP903_48</name>
</gene>